<reference evidence="2 3" key="1">
    <citation type="submission" date="2024-09" db="EMBL/GenBank/DDBJ databases">
        <authorList>
            <person name="Lee S.D."/>
        </authorList>
    </citation>
    <scope>NUCLEOTIDE SEQUENCE [LARGE SCALE GENOMIC DNA]</scope>
    <source>
        <strain evidence="2 3">N8-3</strain>
    </source>
</reference>
<dbReference type="Proteomes" id="UP001592531">
    <property type="component" value="Unassembled WGS sequence"/>
</dbReference>
<dbReference type="InterPro" id="IPR053545">
    <property type="entry name" value="Enoyl-CoA_hydratase-like"/>
</dbReference>
<proteinExistence type="inferred from homology"/>
<dbReference type="GO" id="GO:0004300">
    <property type="term" value="F:enoyl-CoA hydratase activity"/>
    <property type="evidence" value="ECO:0007669"/>
    <property type="project" value="UniProtKB-EC"/>
</dbReference>
<dbReference type="PANTHER" id="PTHR11941:SF171">
    <property type="entry name" value="SD19268P"/>
    <property type="match status" value="1"/>
</dbReference>
<keyword evidence="3" id="KW-1185">Reference proteome</keyword>
<dbReference type="PANTHER" id="PTHR11941">
    <property type="entry name" value="ENOYL-COA HYDRATASE-RELATED"/>
    <property type="match status" value="1"/>
</dbReference>
<organism evidence="2 3">
    <name type="scientific">Streptacidiphilus cavernicola</name>
    <dbReference type="NCBI Taxonomy" id="3342716"/>
    <lineage>
        <taxon>Bacteria</taxon>
        <taxon>Bacillati</taxon>
        <taxon>Actinomycetota</taxon>
        <taxon>Actinomycetes</taxon>
        <taxon>Kitasatosporales</taxon>
        <taxon>Streptomycetaceae</taxon>
        <taxon>Streptacidiphilus</taxon>
    </lineage>
</organism>
<dbReference type="EC" id="4.2.1.17" evidence="2"/>
<name>A0ABV6W5Z9_9ACTN</name>
<dbReference type="Gene3D" id="3.90.226.10">
    <property type="entry name" value="2-enoyl-CoA Hydratase, Chain A, domain 1"/>
    <property type="match status" value="1"/>
</dbReference>
<evidence type="ECO:0000256" key="1">
    <source>
        <dbReference type="ARBA" id="ARBA00005254"/>
    </source>
</evidence>
<dbReference type="InterPro" id="IPR001753">
    <property type="entry name" value="Enoyl-CoA_hydra/iso"/>
</dbReference>
<dbReference type="SUPFAM" id="SSF52096">
    <property type="entry name" value="ClpP/crotonase"/>
    <property type="match status" value="1"/>
</dbReference>
<dbReference type="CDD" id="cd06558">
    <property type="entry name" value="crotonase-like"/>
    <property type="match status" value="1"/>
</dbReference>
<evidence type="ECO:0000313" key="3">
    <source>
        <dbReference type="Proteomes" id="UP001592531"/>
    </source>
</evidence>
<dbReference type="Pfam" id="PF00378">
    <property type="entry name" value="ECH_1"/>
    <property type="match status" value="1"/>
</dbReference>
<comment type="caution">
    <text evidence="2">The sequence shown here is derived from an EMBL/GenBank/DDBJ whole genome shotgun (WGS) entry which is preliminary data.</text>
</comment>
<keyword evidence="2" id="KW-0456">Lyase</keyword>
<dbReference type="EMBL" id="JBHFAB010000040">
    <property type="protein sequence ID" value="MFC1421413.1"/>
    <property type="molecule type" value="Genomic_DNA"/>
</dbReference>
<dbReference type="NCBIfam" id="NF042431">
    <property type="entry name" value="EnCoAhydt_DpgB"/>
    <property type="match status" value="1"/>
</dbReference>
<dbReference type="InterPro" id="IPR029045">
    <property type="entry name" value="ClpP/crotonase-like_dom_sf"/>
</dbReference>
<comment type="similarity">
    <text evidence="1">Belongs to the enoyl-CoA hydratase/isomerase family.</text>
</comment>
<sequence>MANPIQLAAPKADFTLTIDGAQALTLDLVGRVTATCGTVEDADHGDTLLVRLGAHTEAAAQRHQPPANVHLVNKWERALRRLERLPVATVAVATGSCHGPSAETLLATDYRIAGTDLRLRLPETGQSTWPGMAIYRLAQQLGVARARQIALFGPELSAWQALELGLVDEVAEDPQTALRAALDNLAGARGRDVAVRRRLLMDAASTDFEEALGPHLAACDRALRRTQVA</sequence>
<accession>A0ABV6W5Z9</accession>
<dbReference type="RefSeq" id="WP_380544593.1">
    <property type="nucleotide sequence ID" value="NZ_JBHFAB010000040.1"/>
</dbReference>
<protein>
    <submittedName>
        <fullName evidence="2">Enoyl-CoA-hydratase DpgB</fullName>
        <ecNumber evidence="2">4.2.1.17</ecNumber>
    </submittedName>
</protein>
<gene>
    <name evidence="2" type="primary">dpgB</name>
    <name evidence="2" type="ORF">ACEZDE_32940</name>
</gene>
<evidence type="ECO:0000313" key="2">
    <source>
        <dbReference type="EMBL" id="MFC1421413.1"/>
    </source>
</evidence>